<name>A0A8X6R7R2_TRICX</name>
<reference evidence="1" key="1">
    <citation type="submission" date="2020-08" db="EMBL/GenBank/DDBJ databases">
        <title>Multicomponent nature underlies the extraordinary mechanical properties of spider dragline silk.</title>
        <authorList>
            <person name="Kono N."/>
            <person name="Nakamura H."/>
            <person name="Mori M."/>
            <person name="Yoshida Y."/>
            <person name="Ohtoshi R."/>
            <person name="Malay A.D."/>
            <person name="Moran D.A.P."/>
            <person name="Tomita M."/>
            <person name="Numata K."/>
            <person name="Arakawa K."/>
        </authorList>
    </citation>
    <scope>NUCLEOTIDE SEQUENCE</scope>
</reference>
<proteinExistence type="predicted"/>
<evidence type="ECO:0000313" key="2">
    <source>
        <dbReference type="Proteomes" id="UP000887159"/>
    </source>
</evidence>
<evidence type="ECO:0000313" key="1">
    <source>
        <dbReference type="EMBL" id="GFX89065.1"/>
    </source>
</evidence>
<dbReference type="EMBL" id="BMAU01021067">
    <property type="protein sequence ID" value="GFX89065.1"/>
    <property type="molecule type" value="Genomic_DNA"/>
</dbReference>
<dbReference type="AlphaFoldDB" id="A0A8X6R7R2"/>
<comment type="caution">
    <text evidence="1">The sequence shown here is derived from an EMBL/GenBank/DDBJ whole genome shotgun (WGS) entry which is preliminary data.</text>
</comment>
<accession>A0A8X6R7R2</accession>
<keyword evidence="2" id="KW-1185">Reference proteome</keyword>
<protein>
    <submittedName>
        <fullName evidence="1">Uncharacterized protein</fullName>
    </submittedName>
</protein>
<gene>
    <name evidence="1" type="ORF">TNCV_2853641</name>
</gene>
<organism evidence="1 2">
    <name type="scientific">Trichonephila clavipes</name>
    <name type="common">Golden silk orbweaver</name>
    <name type="synonym">Nephila clavipes</name>
    <dbReference type="NCBI Taxonomy" id="2585209"/>
    <lineage>
        <taxon>Eukaryota</taxon>
        <taxon>Metazoa</taxon>
        <taxon>Ecdysozoa</taxon>
        <taxon>Arthropoda</taxon>
        <taxon>Chelicerata</taxon>
        <taxon>Arachnida</taxon>
        <taxon>Araneae</taxon>
        <taxon>Araneomorphae</taxon>
        <taxon>Entelegynae</taxon>
        <taxon>Araneoidea</taxon>
        <taxon>Nephilidae</taxon>
        <taxon>Trichonephila</taxon>
    </lineage>
</organism>
<dbReference type="Proteomes" id="UP000887159">
    <property type="component" value="Unassembled WGS sequence"/>
</dbReference>
<sequence>MDFFMVIRKSKYFIVKIKGKGINILVDRLKPAYLSQTDEDISGERTVCPEEIIELEAIDSGATNREKKD</sequence>